<dbReference type="EMBL" id="JACHMM010000001">
    <property type="protein sequence ID" value="MBB5790374.1"/>
    <property type="molecule type" value="Genomic_DNA"/>
</dbReference>
<name>A0A7W9GV59_9ACTN</name>
<proteinExistence type="predicted"/>
<comment type="caution">
    <text evidence="1">The sequence shown here is derived from an EMBL/GenBank/DDBJ whole genome shotgun (WGS) entry which is preliminary data.</text>
</comment>
<protein>
    <submittedName>
        <fullName evidence="1">L-amino acid N-acyltransferase YncA</fullName>
    </submittedName>
</protein>
<organism evidence="1 2">
    <name type="scientific">Jiangella mangrovi</name>
    <dbReference type="NCBI Taxonomy" id="1524084"/>
    <lineage>
        <taxon>Bacteria</taxon>
        <taxon>Bacillati</taxon>
        <taxon>Actinomycetota</taxon>
        <taxon>Actinomycetes</taxon>
        <taxon>Jiangellales</taxon>
        <taxon>Jiangellaceae</taxon>
        <taxon>Jiangella</taxon>
    </lineage>
</organism>
<reference evidence="1 2" key="1">
    <citation type="submission" date="2020-08" db="EMBL/GenBank/DDBJ databases">
        <title>Sequencing the genomes of 1000 actinobacteria strains.</title>
        <authorList>
            <person name="Klenk H.-P."/>
        </authorList>
    </citation>
    <scope>NUCLEOTIDE SEQUENCE [LARGE SCALE GENOMIC DNA]</scope>
    <source>
        <strain evidence="1 2">DSM 102122</strain>
    </source>
</reference>
<keyword evidence="2" id="KW-1185">Reference proteome</keyword>
<dbReference type="AlphaFoldDB" id="A0A7W9GV59"/>
<dbReference type="Proteomes" id="UP000542813">
    <property type="component" value="Unassembled WGS sequence"/>
</dbReference>
<keyword evidence="1" id="KW-0808">Transferase</keyword>
<evidence type="ECO:0000313" key="2">
    <source>
        <dbReference type="Proteomes" id="UP000542813"/>
    </source>
</evidence>
<dbReference type="GO" id="GO:0016746">
    <property type="term" value="F:acyltransferase activity"/>
    <property type="evidence" value="ECO:0007669"/>
    <property type="project" value="UniProtKB-KW"/>
</dbReference>
<gene>
    <name evidence="1" type="ORF">HD601_004949</name>
</gene>
<sequence length="39" mass="4628">MSGRTLHHQAGYRTVGIRERIVQRNGAWHDTVLLERRRT</sequence>
<evidence type="ECO:0000313" key="1">
    <source>
        <dbReference type="EMBL" id="MBB5790374.1"/>
    </source>
</evidence>
<accession>A0A7W9GV59</accession>
<keyword evidence="1" id="KW-0012">Acyltransferase</keyword>